<evidence type="ECO:0000313" key="4">
    <source>
        <dbReference type="EMBL" id="GEZ54132.1"/>
    </source>
</evidence>
<sequence>MSSRAQLTGRITALITENATLKARVKGKQNSGPTQPKKPKVLTPGMFAICTKYIPPPRRENWVAPTPKPRKKQVTFREPPRPSHSITQKTVMQTIKKPTIHVNLSTGVKPATRASNPMSKRDTRNHSTLLAKHEKVRRAEDHHRNLNKQNHDIWKILVDLFHHNKEARSMKFHEEIRSLEIGSLTISEYFKKIKVISDLLSNIDSPVSEKNLLIVSSHPKQGRGNARDTHSSSSVLLASSYSINKDRSNKELCRNFQRGFCRFDERWKFVHSRGSHIGRPSQWGSQNYSPAPRQCTCGSNVVSRPNLQASWAGQSSFHQAHLTKPRSSILNPASYQLVPYGHLDQPTTIPHIFNATTL</sequence>
<keyword evidence="1" id="KW-0479">Metal-binding</keyword>
<dbReference type="PANTHER" id="PTHR47481">
    <property type="match status" value="1"/>
</dbReference>
<dbReference type="GO" id="GO:0008270">
    <property type="term" value="F:zinc ion binding"/>
    <property type="evidence" value="ECO:0007669"/>
    <property type="project" value="UniProtKB-KW"/>
</dbReference>
<feature type="zinc finger region" description="C3H1-type" evidence="1">
    <location>
        <begin position="247"/>
        <end position="274"/>
    </location>
</feature>
<gene>
    <name evidence="4" type="ORF">Tci_526105</name>
</gene>
<organism evidence="4">
    <name type="scientific">Tanacetum cinerariifolium</name>
    <name type="common">Dalmatian daisy</name>
    <name type="synonym">Chrysanthemum cinerariifolium</name>
    <dbReference type="NCBI Taxonomy" id="118510"/>
    <lineage>
        <taxon>Eukaryota</taxon>
        <taxon>Viridiplantae</taxon>
        <taxon>Streptophyta</taxon>
        <taxon>Embryophyta</taxon>
        <taxon>Tracheophyta</taxon>
        <taxon>Spermatophyta</taxon>
        <taxon>Magnoliopsida</taxon>
        <taxon>eudicotyledons</taxon>
        <taxon>Gunneridae</taxon>
        <taxon>Pentapetalae</taxon>
        <taxon>asterids</taxon>
        <taxon>campanulids</taxon>
        <taxon>Asterales</taxon>
        <taxon>Asteraceae</taxon>
        <taxon>Asteroideae</taxon>
        <taxon>Anthemideae</taxon>
        <taxon>Anthemidinae</taxon>
        <taxon>Tanacetum</taxon>
    </lineage>
</organism>
<comment type="caution">
    <text evidence="4">The sequence shown here is derived from an EMBL/GenBank/DDBJ whole genome shotgun (WGS) entry which is preliminary data.</text>
</comment>
<name>A0A699ICH0_TANCI</name>
<evidence type="ECO:0000256" key="1">
    <source>
        <dbReference type="PROSITE-ProRule" id="PRU00723"/>
    </source>
</evidence>
<feature type="region of interest" description="Disordered" evidence="2">
    <location>
        <begin position="60"/>
        <end position="87"/>
    </location>
</feature>
<evidence type="ECO:0000259" key="3">
    <source>
        <dbReference type="PROSITE" id="PS50103"/>
    </source>
</evidence>
<keyword evidence="4" id="KW-0418">Kinase</keyword>
<dbReference type="GO" id="GO:0016301">
    <property type="term" value="F:kinase activity"/>
    <property type="evidence" value="ECO:0007669"/>
    <property type="project" value="UniProtKB-KW"/>
</dbReference>
<reference evidence="4" key="1">
    <citation type="journal article" date="2019" name="Sci. Rep.">
        <title>Draft genome of Tanacetum cinerariifolium, the natural source of mosquito coil.</title>
        <authorList>
            <person name="Yamashiro T."/>
            <person name="Shiraishi A."/>
            <person name="Satake H."/>
            <person name="Nakayama K."/>
        </authorList>
    </citation>
    <scope>NUCLEOTIDE SEQUENCE</scope>
</reference>
<dbReference type="PROSITE" id="PS50103">
    <property type="entry name" value="ZF_C3H1"/>
    <property type="match status" value="1"/>
</dbReference>
<dbReference type="InterPro" id="IPR000571">
    <property type="entry name" value="Znf_CCCH"/>
</dbReference>
<keyword evidence="1" id="KW-0863">Zinc-finger</keyword>
<proteinExistence type="predicted"/>
<dbReference type="AlphaFoldDB" id="A0A699ICH0"/>
<accession>A0A699ICH0</accession>
<keyword evidence="1" id="KW-0862">Zinc</keyword>
<dbReference type="EMBL" id="BKCJ010291550">
    <property type="protein sequence ID" value="GEZ54132.1"/>
    <property type="molecule type" value="Genomic_DNA"/>
</dbReference>
<keyword evidence="4" id="KW-0808">Transferase</keyword>
<dbReference type="PANTHER" id="PTHR47481:SF22">
    <property type="entry name" value="RETROTRANSPOSON GAG DOMAIN-CONTAINING PROTEIN"/>
    <property type="match status" value="1"/>
</dbReference>
<protein>
    <submittedName>
        <fullName evidence="4">Hybrid signal transduction histidine kinase M</fullName>
    </submittedName>
</protein>
<evidence type="ECO:0000256" key="2">
    <source>
        <dbReference type="SAM" id="MobiDB-lite"/>
    </source>
</evidence>
<feature type="domain" description="C3H1-type" evidence="3">
    <location>
        <begin position="247"/>
        <end position="274"/>
    </location>
</feature>